<evidence type="ECO:0000256" key="4">
    <source>
        <dbReference type="ARBA" id="ARBA00022452"/>
    </source>
</evidence>
<organism evidence="9 10">
    <name type="scientific">Chryseolinea serpens</name>
    <dbReference type="NCBI Taxonomy" id="947013"/>
    <lineage>
        <taxon>Bacteria</taxon>
        <taxon>Pseudomonadati</taxon>
        <taxon>Bacteroidota</taxon>
        <taxon>Cytophagia</taxon>
        <taxon>Cytophagales</taxon>
        <taxon>Fulvivirgaceae</taxon>
        <taxon>Chryseolinea</taxon>
    </lineage>
</organism>
<evidence type="ECO:0000313" key="9">
    <source>
        <dbReference type="EMBL" id="SHH92379.1"/>
    </source>
</evidence>
<keyword evidence="6" id="KW-0472">Membrane</keyword>
<accession>A0A1M5WXQ2</accession>
<protein>
    <submittedName>
        <fullName evidence="9">Outer membrane protein TolC</fullName>
    </submittedName>
</protein>
<evidence type="ECO:0000256" key="7">
    <source>
        <dbReference type="ARBA" id="ARBA00023237"/>
    </source>
</evidence>
<dbReference type="GO" id="GO:0015562">
    <property type="term" value="F:efflux transmembrane transporter activity"/>
    <property type="evidence" value="ECO:0007669"/>
    <property type="project" value="InterPro"/>
</dbReference>
<dbReference type="SUPFAM" id="SSF56954">
    <property type="entry name" value="Outer membrane efflux proteins (OEP)"/>
    <property type="match status" value="1"/>
</dbReference>
<evidence type="ECO:0000256" key="5">
    <source>
        <dbReference type="ARBA" id="ARBA00022692"/>
    </source>
</evidence>
<dbReference type="OrthoDB" id="916581at2"/>
<keyword evidence="3" id="KW-0813">Transport</keyword>
<evidence type="ECO:0000256" key="6">
    <source>
        <dbReference type="ARBA" id="ARBA00023136"/>
    </source>
</evidence>
<dbReference type="AlphaFoldDB" id="A0A1M5WXQ2"/>
<evidence type="ECO:0000256" key="3">
    <source>
        <dbReference type="ARBA" id="ARBA00022448"/>
    </source>
</evidence>
<evidence type="ECO:0000256" key="1">
    <source>
        <dbReference type="ARBA" id="ARBA00004442"/>
    </source>
</evidence>
<dbReference type="Gene3D" id="1.20.1600.10">
    <property type="entry name" value="Outer membrane efflux proteins (OEP)"/>
    <property type="match status" value="1"/>
</dbReference>
<comment type="subcellular location">
    <subcellularLocation>
        <location evidence="1">Cell outer membrane</location>
    </subcellularLocation>
</comment>
<evidence type="ECO:0000313" key="10">
    <source>
        <dbReference type="Proteomes" id="UP000184212"/>
    </source>
</evidence>
<evidence type="ECO:0000256" key="8">
    <source>
        <dbReference type="SAM" id="SignalP"/>
    </source>
</evidence>
<dbReference type="PANTHER" id="PTHR30026:SF20">
    <property type="entry name" value="OUTER MEMBRANE PROTEIN TOLC"/>
    <property type="match status" value="1"/>
</dbReference>
<keyword evidence="5" id="KW-0812">Transmembrane</keyword>
<dbReference type="InterPro" id="IPR051906">
    <property type="entry name" value="TolC-like"/>
</dbReference>
<name>A0A1M5WXQ2_9BACT</name>
<dbReference type="GO" id="GO:0015288">
    <property type="term" value="F:porin activity"/>
    <property type="evidence" value="ECO:0007669"/>
    <property type="project" value="TreeGrafter"/>
</dbReference>
<dbReference type="GO" id="GO:1990281">
    <property type="term" value="C:efflux pump complex"/>
    <property type="evidence" value="ECO:0007669"/>
    <property type="project" value="TreeGrafter"/>
</dbReference>
<feature type="chain" id="PRO_5013359447" evidence="8">
    <location>
        <begin position="25"/>
        <end position="446"/>
    </location>
</feature>
<dbReference type="EMBL" id="FQWQ01000005">
    <property type="protein sequence ID" value="SHH92379.1"/>
    <property type="molecule type" value="Genomic_DNA"/>
</dbReference>
<gene>
    <name evidence="9" type="ORF">SAMN04488109_6127</name>
</gene>
<keyword evidence="8" id="KW-0732">Signal</keyword>
<dbReference type="Pfam" id="PF02321">
    <property type="entry name" value="OEP"/>
    <property type="match status" value="1"/>
</dbReference>
<dbReference type="InterPro" id="IPR003423">
    <property type="entry name" value="OMP_efflux"/>
</dbReference>
<dbReference type="STRING" id="947013.SAMN04488109_6127"/>
<dbReference type="GO" id="GO:0009279">
    <property type="term" value="C:cell outer membrane"/>
    <property type="evidence" value="ECO:0007669"/>
    <property type="project" value="UniProtKB-SubCell"/>
</dbReference>
<dbReference type="PANTHER" id="PTHR30026">
    <property type="entry name" value="OUTER MEMBRANE PROTEIN TOLC"/>
    <property type="match status" value="1"/>
</dbReference>
<keyword evidence="4" id="KW-1134">Transmembrane beta strand</keyword>
<comment type="similarity">
    <text evidence="2">Belongs to the outer membrane factor (OMF) (TC 1.B.17) family.</text>
</comment>
<sequence>MFKFMYRKISIGLASLLAVFQLQAQSVKTLTLKEAIDLGYTNSKQLMISNAKVKEAQAKLAEAKDRALPDVGVSGTYLHINTPNISMANSGSGSSSGSGSDSPLASLASLHDIGLAQVTASMPVFNGFKIRNTKIMNDYLQQAAQYDAQTTRSQVAINTIKAVYQYYELLQSRRTIEENLKGEQQRVTEFKNLEKQGLLARNDRLKAELQANNVELALTEINNSVKVAEYNLHILLGVPDDTTIQFDTTASFDLPKQITWEESLQTGLTNRTEIKSSDLQIKASESGYKIAKADLLPTLGVSAGYANVYIPNVFTVTNALNGGLSLKYSITGAIHAKHGMHEARARYEQATAYNQMATDQVKLDVRQKFLKSQEMVDKLIINQRAIEQAQENFQISENKYKQGLMILSDYLDADVALLRAKIQYFTTRADSMIAYYELQESMGTLQ</sequence>
<feature type="signal peptide" evidence="8">
    <location>
        <begin position="1"/>
        <end position="24"/>
    </location>
</feature>
<keyword evidence="10" id="KW-1185">Reference proteome</keyword>
<evidence type="ECO:0000256" key="2">
    <source>
        <dbReference type="ARBA" id="ARBA00007613"/>
    </source>
</evidence>
<keyword evidence="7" id="KW-0998">Cell outer membrane</keyword>
<dbReference type="Proteomes" id="UP000184212">
    <property type="component" value="Unassembled WGS sequence"/>
</dbReference>
<reference evidence="9 10" key="1">
    <citation type="submission" date="2016-11" db="EMBL/GenBank/DDBJ databases">
        <authorList>
            <person name="Jaros S."/>
            <person name="Januszkiewicz K."/>
            <person name="Wedrychowicz H."/>
        </authorList>
    </citation>
    <scope>NUCLEOTIDE SEQUENCE [LARGE SCALE GENOMIC DNA]</scope>
    <source>
        <strain evidence="9 10">DSM 24574</strain>
    </source>
</reference>
<proteinExistence type="inferred from homology"/>